<dbReference type="eggNOG" id="KOG1075">
    <property type="taxonomic scope" value="Eukaryota"/>
</dbReference>
<dbReference type="InParanoid" id="G0NB77"/>
<evidence type="ECO:0000313" key="1">
    <source>
        <dbReference type="EMBL" id="EGT56852.1"/>
    </source>
</evidence>
<dbReference type="PRINTS" id="PR01345">
    <property type="entry name" value="CERVTRCPTASE"/>
</dbReference>
<dbReference type="HOGENOM" id="CLU_1225735_0_0_1"/>
<keyword evidence="2" id="KW-1185">Reference proteome</keyword>
<dbReference type="OrthoDB" id="5865536at2759"/>
<evidence type="ECO:0000313" key="2">
    <source>
        <dbReference type="Proteomes" id="UP000008068"/>
    </source>
</evidence>
<dbReference type="EMBL" id="GL379857">
    <property type="protein sequence ID" value="EGT56852.1"/>
    <property type="molecule type" value="Genomic_DNA"/>
</dbReference>
<dbReference type="AlphaFoldDB" id="G0NB77"/>
<gene>
    <name evidence="1" type="ORF">CAEBREN_10154</name>
</gene>
<organism evidence="2">
    <name type="scientific">Caenorhabditis brenneri</name>
    <name type="common">Nematode worm</name>
    <dbReference type="NCBI Taxonomy" id="135651"/>
    <lineage>
        <taxon>Eukaryota</taxon>
        <taxon>Metazoa</taxon>
        <taxon>Ecdysozoa</taxon>
        <taxon>Nematoda</taxon>
        <taxon>Chromadorea</taxon>
        <taxon>Rhabditida</taxon>
        <taxon>Rhabditina</taxon>
        <taxon>Rhabditomorpha</taxon>
        <taxon>Rhabditoidea</taxon>
        <taxon>Rhabditidae</taxon>
        <taxon>Peloderinae</taxon>
        <taxon>Caenorhabditis</taxon>
    </lineage>
</organism>
<proteinExistence type="predicted"/>
<accession>G0NB77</accession>
<name>G0NB77_CAEBE</name>
<dbReference type="Proteomes" id="UP000008068">
    <property type="component" value="Unassembled WGS sequence"/>
</dbReference>
<protein>
    <submittedName>
        <fullName evidence="1">Uncharacterized protein</fullName>
    </submittedName>
</protein>
<sequence length="226" mass="25653">MEMTIQEVKTHDRAVETEIEDADEESREMMPYTRQRLLKKIQSMASIMALPIAPEKLNRKIVLNWRVFKISDITSMFHDHFDNWRKKQIEATGNVRYINQVFTMLNNILKENSFVDLDDVRKALEEATKETGTSVKIVFSNDPFVVQTGIDTVVGWAKSDSLPLAHSKTALLHLGSLNIFFPYTIAGNPIIPTSSVRDLGLLTEPNLKFSAHINRTVVLALLRSAP</sequence>
<reference evidence="2" key="1">
    <citation type="submission" date="2011-07" db="EMBL/GenBank/DDBJ databases">
        <authorList>
            <consortium name="Caenorhabditis brenneri Sequencing and Analysis Consortium"/>
            <person name="Wilson R.K."/>
        </authorList>
    </citation>
    <scope>NUCLEOTIDE SEQUENCE [LARGE SCALE GENOMIC DNA]</scope>
    <source>
        <strain evidence="2">PB2801</strain>
    </source>
</reference>